<reference evidence="5" key="2">
    <citation type="submission" date="2016-10" db="EMBL/GenBank/DDBJ databases">
        <authorList>
            <person name="Varghese N."/>
            <person name="Submissions S."/>
        </authorList>
    </citation>
    <scope>NUCLEOTIDE SEQUENCE [LARGE SCALE GENOMIC DNA]</scope>
    <source>
        <strain evidence="5">DSM 17908</strain>
    </source>
</reference>
<name>A0A1I3RFN2_9GAMM</name>
<reference evidence="4" key="1">
    <citation type="submission" date="2016-10" db="EMBL/GenBank/DDBJ databases">
        <authorList>
            <person name="de Groot N.N."/>
        </authorList>
    </citation>
    <scope>NUCLEOTIDE SEQUENCE [LARGE SCALE GENOMIC DNA]</scope>
    <source>
        <strain evidence="4">DSM 17908</strain>
    </source>
</reference>
<gene>
    <name evidence="4" type="ORF">SAMN05421680_10977</name>
    <name evidence="3" type="ORF">Xmau_02442</name>
</gene>
<dbReference type="EMBL" id="NITY01000008">
    <property type="protein sequence ID" value="PHM39841.1"/>
    <property type="molecule type" value="Genomic_DNA"/>
</dbReference>
<evidence type="ECO:0000313" key="5">
    <source>
        <dbReference type="Proteomes" id="UP000198919"/>
    </source>
</evidence>
<dbReference type="EMBL" id="FORG01000009">
    <property type="protein sequence ID" value="SFJ44151.1"/>
    <property type="molecule type" value="Genomic_DNA"/>
</dbReference>
<feature type="region of interest" description="Disordered" evidence="1">
    <location>
        <begin position="38"/>
        <end position="72"/>
    </location>
</feature>
<keyword evidence="6" id="KW-1185">Reference proteome</keyword>
<sequence length="180" mass="20469">MVKETLISFLLITLSAPVLASSLQDQLAQIAQAENEGKVEEQRQHKAQQAKLERAAKAEREKRQREAAARAEKIKKQEAIQAAEKQRVLAEAKADKKRDQDYANELRKLDIEMKKLELEKRSARVKRENDFIDQELKTQAAKADVIQSEADVNRNLSSGGKALLESEGRARERESSSWFK</sequence>
<dbReference type="InterPro" id="IPR020231">
    <property type="entry name" value="Uncharacterised_YfgI"/>
</dbReference>
<protein>
    <recommendedName>
        <fullName evidence="7">Hydrocephalus-inducing protein Hy-3</fullName>
    </recommendedName>
</protein>
<dbReference type="Proteomes" id="UP000198919">
    <property type="component" value="Unassembled WGS sequence"/>
</dbReference>
<dbReference type="Pfam" id="PF17358">
    <property type="entry name" value="DUF5384"/>
    <property type="match status" value="1"/>
</dbReference>
<feature type="chain" id="PRO_5011549774" description="Hydrocephalus-inducing protein Hy-3" evidence="2">
    <location>
        <begin position="21"/>
        <end position="180"/>
    </location>
</feature>
<feature type="compositionally biased region" description="Basic and acidic residues" evidence="1">
    <location>
        <begin position="51"/>
        <end position="72"/>
    </location>
</feature>
<feature type="signal peptide" evidence="2">
    <location>
        <begin position="1"/>
        <end position="20"/>
    </location>
</feature>
<feature type="region of interest" description="Disordered" evidence="1">
    <location>
        <begin position="147"/>
        <end position="180"/>
    </location>
</feature>
<dbReference type="OrthoDB" id="6573110at2"/>
<evidence type="ECO:0000256" key="1">
    <source>
        <dbReference type="SAM" id="MobiDB-lite"/>
    </source>
</evidence>
<dbReference type="RefSeq" id="WP_092510738.1">
    <property type="nucleotide sequence ID" value="NZ_CAWNQB010000078.1"/>
</dbReference>
<dbReference type="Proteomes" id="UP000224607">
    <property type="component" value="Unassembled WGS sequence"/>
</dbReference>
<evidence type="ECO:0000313" key="4">
    <source>
        <dbReference type="EMBL" id="SFJ44151.1"/>
    </source>
</evidence>
<evidence type="ECO:0000256" key="2">
    <source>
        <dbReference type="SAM" id="SignalP"/>
    </source>
</evidence>
<evidence type="ECO:0000313" key="3">
    <source>
        <dbReference type="EMBL" id="PHM39841.1"/>
    </source>
</evidence>
<evidence type="ECO:0000313" key="6">
    <source>
        <dbReference type="Proteomes" id="UP000224607"/>
    </source>
</evidence>
<evidence type="ECO:0008006" key="7">
    <source>
        <dbReference type="Google" id="ProtNLM"/>
    </source>
</evidence>
<reference evidence="3 6" key="3">
    <citation type="journal article" date="2017" name="Nat. Microbiol.">
        <title>Natural product diversity associated with the nematode symbionts Photorhabdus and Xenorhabdus.</title>
        <authorList>
            <person name="Tobias N.J."/>
            <person name="Wolff H."/>
            <person name="Djahanschiri B."/>
            <person name="Grundmann F."/>
            <person name="Kronenwerth M."/>
            <person name="Shi Y.M."/>
            <person name="Simonyi S."/>
            <person name="Grun P."/>
            <person name="Shapiro-Ilan D."/>
            <person name="Pidot S.J."/>
            <person name="Stinear T.P."/>
            <person name="Ebersberger I."/>
            <person name="Bode H.B."/>
        </authorList>
    </citation>
    <scope>NUCLEOTIDE SEQUENCE [LARGE SCALE GENOMIC DNA]</scope>
    <source>
        <strain evidence="3 6">DSM 17908</strain>
    </source>
</reference>
<organism evidence="4 5">
    <name type="scientific">Xenorhabdus mauleonii</name>
    <dbReference type="NCBI Taxonomy" id="351675"/>
    <lineage>
        <taxon>Bacteria</taxon>
        <taxon>Pseudomonadati</taxon>
        <taxon>Pseudomonadota</taxon>
        <taxon>Gammaproteobacteria</taxon>
        <taxon>Enterobacterales</taxon>
        <taxon>Morganellaceae</taxon>
        <taxon>Xenorhabdus</taxon>
    </lineage>
</organism>
<dbReference type="AlphaFoldDB" id="A0A1I3RFN2"/>
<proteinExistence type="predicted"/>
<dbReference type="STRING" id="351675.SAMN05421680_10977"/>
<keyword evidence="2" id="KW-0732">Signal</keyword>
<feature type="compositionally biased region" description="Basic and acidic residues" evidence="1">
    <location>
        <begin position="164"/>
        <end position="180"/>
    </location>
</feature>
<accession>A0A1I3RFN2</accession>